<protein>
    <submittedName>
        <fullName evidence="1">Uncharacterized protein</fullName>
    </submittedName>
</protein>
<evidence type="ECO:0000313" key="2">
    <source>
        <dbReference type="Proteomes" id="UP001203036"/>
    </source>
</evidence>
<dbReference type="Proteomes" id="UP001203036">
    <property type="component" value="Unassembled WGS sequence"/>
</dbReference>
<evidence type="ECO:0000313" key="1">
    <source>
        <dbReference type="EMBL" id="MCM2562563.1"/>
    </source>
</evidence>
<organism evidence="1 2">
    <name type="scientific">Lutimaribacter degradans</name>
    <dbReference type="NCBI Taxonomy" id="2945989"/>
    <lineage>
        <taxon>Bacteria</taxon>
        <taxon>Pseudomonadati</taxon>
        <taxon>Pseudomonadota</taxon>
        <taxon>Alphaproteobacteria</taxon>
        <taxon>Rhodobacterales</taxon>
        <taxon>Roseobacteraceae</taxon>
        <taxon>Lutimaribacter</taxon>
    </lineage>
</organism>
<gene>
    <name evidence="1" type="ORF">M8744_10460</name>
</gene>
<dbReference type="EMBL" id="JAMQGO010000006">
    <property type="protein sequence ID" value="MCM2562563.1"/>
    <property type="molecule type" value="Genomic_DNA"/>
</dbReference>
<comment type="caution">
    <text evidence="1">The sequence shown here is derived from an EMBL/GenBank/DDBJ whole genome shotgun (WGS) entry which is preliminary data.</text>
</comment>
<sequence>MVQQSFHDRIARINQKHGRAEILIGPAETNGPRGAPNGVAAAAVAPRRQDTGVIKLMMVAMLMVPVGMAIGLMTTQFLDPAMSPGAANYLPLMVFVLLAHLGLLTGAITAIFARFRMKVLNYALLFVFAGHGIATATLAAMVQ</sequence>
<name>A0ACC5ZXA9_9RHOB</name>
<accession>A0ACC5ZXA9</accession>
<keyword evidence="2" id="KW-1185">Reference proteome</keyword>
<proteinExistence type="predicted"/>
<reference evidence="1" key="1">
    <citation type="submission" date="2022-06" db="EMBL/GenBank/DDBJ databases">
        <title>Lutimaribacter sp. EGI FJ00013, a novel bacterium isolated from a salt lake sediment enrichment.</title>
        <authorList>
            <person name="Gao L."/>
            <person name="Fang B.-Z."/>
            <person name="Li W.-J."/>
        </authorList>
    </citation>
    <scope>NUCLEOTIDE SEQUENCE</scope>
    <source>
        <strain evidence="1">EGI FJ00013</strain>
    </source>
</reference>